<name>M7XFX6_RHOT1</name>
<protein>
    <submittedName>
        <fullName evidence="1">Uncharacterized protein</fullName>
    </submittedName>
</protein>
<reference evidence="1 2" key="1">
    <citation type="journal article" date="2012" name="Nat. Commun.">
        <title>A multi-omic map of the lipid-producing yeast Rhodosporidium toruloides.</title>
        <authorList>
            <person name="Zhu Z."/>
            <person name="Zhang S."/>
            <person name="Liu H."/>
            <person name="Shen H."/>
            <person name="Lin X."/>
            <person name="Yang F."/>
            <person name="Zhou Y.J."/>
            <person name="Jin G."/>
            <person name="Ye M."/>
            <person name="Zou H."/>
            <person name="Zou H."/>
            <person name="Zhao Z.K."/>
        </authorList>
    </citation>
    <scope>NUCLEOTIDE SEQUENCE [LARGE SCALE GENOMIC DNA]</scope>
    <source>
        <strain evidence="1 2">NP11</strain>
    </source>
</reference>
<dbReference type="RefSeq" id="XP_016270172.1">
    <property type="nucleotide sequence ID" value="XM_016419087.1"/>
</dbReference>
<keyword evidence="2" id="KW-1185">Reference proteome</keyword>
<sequence length="218" mass="24399">MAGGKLNGLASDNVEERTVTGMIRVLGERVAALEPLQAEARDLWAKVTDLRAELMDLRAEKERAKFVYAAKLCLKGALCPLILDLMLEYANKSDAATVSYLYDRLHALCLTNWRSLHDKLLSSHNRPAFEDIVPPSFFDALQAAVRAFKNKTLDPHNLFTASLRITTVEAIKAKNKSRNEDAHSSTRAIFSEICRDVAQVDSKRIESLIELLPEDSWS</sequence>
<gene>
    <name evidence="1" type="ORF">RHTO_05425</name>
</gene>
<dbReference type="AlphaFoldDB" id="M7XFX6"/>
<proteinExistence type="predicted"/>
<dbReference type="HOGENOM" id="CLU_1267529_0_0_1"/>
<evidence type="ECO:0000313" key="1">
    <source>
        <dbReference type="EMBL" id="EMS19053.1"/>
    </source>
</evidence>
<evidence type="ECO:0000313" key="2">
    <source>
        <dbReference type="Proteomes" id="UP000016926"/>
    </source>
</evidence>
<accession>M7XFX6</accession>
<dbReference type="EMBL" id="KB722673">
    <property type="protein sequence ID" value="EMS19053.1"/>
    <property type="molecule type" value="Genomic_DNA"/>
</dbReference>
<dbReference type="Proteomes" id="UP000016926">
    <property type="component" value="Unassembled WGS sequence"/>
</dbReference>
<organism evidence="1 2">
    <name type="scientific">Rhodotorula toruloides (strain NP11)</name>
    <name type="common">Yeast</name>
    <name type="synonym">Rhodosporidium toruloides</name>
    <dbReference type="NCBI Taxonomy" id="1130832"/>
    <lineage>
        <taxon>Eukaryota</taxon>
        <taxon>Fungi</taxon>
        <taxon>Dikarya</taxon>
        <taxon>Basidiomycota</taxon>
        <taxon>Pucciniomycotina</taxon>
        <taxon>Microbotryomycetes</taxon>
        <taxon>Sporidiobolales</taxon>
        <taxon>Sporidiobolaceae</taxon>
        <taxon>Rhodotorula</taxon>
    </lineage>
</organism>
<dbReference type="GeneID" id="27369438"/>